<dbReference type="AlphaFoldDB" id="A0AAP0JEH3"/>
<evidence type="ECO:0000313" key="2">
    <source>
        <dbReference type="EMBL" id="KAK9132569.1"/>
    </source>
</evidence>
<protein>
    <submittedName>
        <fullName evidence="2">Uncharacterized protein</fullName>
    </submittedName>
</protein>
<evidence type="ECO:0000313" key="3">
    <source>
        <dbReference type="Proteomes" id="UP001419268"/>
    </source>
</evidence>
<keyword evidence="3" id="KW-1185">Reference proteome</keyword>
<comment type="caution">
    <text evidence="2">The sequence shown here is derived from an EMBL/GenBank/DDBJ whole genome shotgun (WGS) entry which is preliminary data.</text>
</comment>
<dbReference type="PANTHER" id="PTHR47999:SF96">
    <property type="entry name" value="TRANSCRIPTION REPRESSOR MYB6-LIKE"/>
    <property type="match status" value="1"/>
</dbReference>
<evidence type="ECO:0000256" key="1">
    <source>
        <dbReference type="SAM" id="MobiDB-lite"/>
    </source>
</evidence>
<gene>
    <name evidence="2" type="ORF">Scep_012097</name>
</gene>
<accession>A0AAP0JEH3</accession>
<dbReference type="EMBL" id="JBBNAG010000005">
    <property type="protein sequence ID" value="KAK9132569.1"/>
    <property type="molecule type" value="Genomic_DNA"/>
</dbReference>
<dbReference type="InterPro" id="IPR015495">
    <property type="entry name" value="Myb_TF_plants"/>
</dbReference>
<reference evidence="2 3" key="1">
    <citation type="submission" date="2024-01" db="EMBL/GenBank/DDBJ databases">
        <title>Genome assemblies of Stephania.</title>
        <authorList>
            <person name="Yang L."/>
        </authorList>
    </citation>
    <scope>NUCLEOTIDE SEQUENCE [LARGE SCALE GENOMIC DNA]</scope>
    <source>
        <strain evidence="2">JXDWG</strain>
        <tissue evidence="2">Leaf</tissue>
    </source>
</reference>
<organism evidence="2 3">
    <name type="scientific">Stephania cephalantha</name>
    <dbReference type="NCBI Taxonomy" id="152367"/>
    <lineage>
        <taxon>Eukaryota</taxon>
        <taxon>Viridiplantae</taxon>
        <taxon>Streptophyta</taxon>
        <taxon>Embryophyta</taxon>
        <taxon>Tracheophyta</taxon>
        <taxon>Spermatophyta</taxon>
        <taxon>Magnoliopsida</taxon>
        <taxon>Ranunculales</taxon>
        <taxon>Menispermaceae</taxon>
        <taxon>Menispermoideae</taxon>
        <taxon>Cissampelideae</taxon>
        <taxon>Stephania</taxon>
    </lineage>
</organism>
<sequence length="325" mass="35663">MVLYLAERELVLSHLLSKADCQGQRLSESYLQVYVLCQLKCVTYNQHVIGFHHHQQSTIVVFDEMGRMPCCSKQGIKREAWTAHEDKILTKYIKINGEGRGISLPIKAGPKRSRGFPILSDVSKETHKWNFHCSPSQNKNASKRRKTYSRASISMVDIVGSGAEKSSLNGMCIFMLATLMAKKVVEKAVFAVGDKLKAMSILPSEMDIMTVEVHEKKVEKEIKVIMERPKELEDECKEDQHPLLQEWRRRRSHDGSGGGATTADGSSGGSAQQQRRETAVARRPEGRQRQGAVGSGGSGATGWTAEQAAPASGSGGATVVPAAAR</sequence>
<dbReference type="Proteomes" id="UP001419268">
    <property type="component" value="Unassembled WGS sequence"/>
</dbReference>
<dbReference type="PANTHER" id="PTHR47999">
    <property type="entry name" value="TRANSCRIPTION FACTOR MYB8-RELATED-RELATED"/>
    <property type="match status" value="1"/>
</dbReference>
<feature type="compositionally biased region" description="Basic and acidic residues" evidence="1">
    <location>
        <begin position="274"/>
        <end position="288"/>
    </location>
</feature>
<proteinExistence type="predicted"/>
<feature type="compositionally biased region" description="Low complexity" evidence="1">
    <location>
        <begin position="261"/>
        <end position="271"/>
    </location>
</feature>
<feature type="region of interest" description="Disordered" evidence="1">
    <location>
        <begin position="247"/>
        <end position="325"/>
    </location>
</feature>
<name>A0AAP0JEH3_9MAGN</name>